<dbReference type="GO" id="GO:0017038">
    <property type="term" value="P:protein import"/>
    <property type="evidence" value="ECO:0007669"/>
    <property type="project" value="InterPro"/>
</dbReference>
<evidence type="ECO:0000256" key="3">
    <source>
        <dbReference type="ARBA" id="ARBA00022729"/>
    </source>
</evidence>
<proteinExistence type="inferred from homology"/>
<dbReference type="PANTHER" id="PTHR36842">
    <property type="entry name" value="PROTEIN TOLB HOMOLOG"/>
    <property type="match status" value="1"/>
</dbReference>
<keyword evidence="5" id="KW-0131">Cell cycle</keyword>
<dbReference type="PATRIC" id="fig|1029756.8.peg.1766"/>
<name>V5SD56_9HYPH</name>
<organism evidence="9 10">
    <name type="scientific">Hyphomicrobium nitrativorans NL23</name>
    <dbReference type="NCBI Taxonomy" id="1029756"/>
    <lineage>
        <taxon>Bacteria</taxon>
        <taxon>Pseudomonadati</taxon>
        <taxon>Pseudomonadota</taxon>
        <taxon>Alphaproteobacteria</taxon>
        <taxon>Hyphomicrobiales</taxon>
        <taxon>Hyphomicrobiaceae</taxon>
        <taxon>Hyphomicrobium</taxon>
    </lineage>
</organism>
<dbReference type="Proteomes" id="UP000018542">
    <property type="component" value="Chromosome"/>
</dbReference>
<dbReference type="GO" id="GO:0042597">
    <property type="term" value="C:periplasmic space"/>
    <property type="evidence" value="ECO:0007669"/>
    <property type="project" value="UniProtKB-SubCell"/>
</dbReference>
<dbReference type="InterPro" id="IPR011042">
    <property type="entry name" value="6-blade_b-propeller_TolB-like"/>
</dbReference>
<sequence>MTDLRSPFRGLADLRASFSAFVVPLMAAFALMVLLVPFAAVAQVDDAYRPPAGAGGGGSFEQQLRQGGFDVPPPPQGDFQGPPGPPPQGGMDGGGGQYGADGFSAEGGLRGTQRQGTVAPIPIAIPTFVGDDPGLAADVAHVVMADLERTGLFQPLDQASFLENIRDVNALPRFPDWRQIGAEALTVGRVTRGDDGRLSAEFRLWDVATGKQLAGQRFTVGGQNWRRLAHLVADQVYERLTGEVGYFDTRVVFVDETGSREKRVKRLAIMDQDGENVRLLTQGQELVLTPRFNPAANEIAFMAYTKDQPQVFLMNLETGKREMVGEFPGMTFAPRFSPDGQRVVMSLQSGSDSNIFEMDLRSRQPRQLTGAGSLDTSPSYAPDGRQIVFESDREGTQQIYVMNSDGSNARRISMGQGRYSTPVWSPRGDYIAFTKLLAGRFLIGVMRPDGSGERILTEGYHNEGPTWAPNGRVLMFFREGRGDGAGPRIYSVDLTGYNERVVKTPSFASDPAWSSLLN</sequence>
<keyword evidence="7" id="KW-0472">Membrane</keyword>
<dbReference type="Pfam" id="PF07676">
    <property type="entry name" value="PD40"/>
    <property type="match status" value="3"/>
</dbReference>
<dbReference type="InterPro" id="IPR007195">
    <property type="entry name" value="TolB_N"/>
</dbReference>
<dbReference type="InterPro" id="IPR014167">
    <property type="entry name" value="Tol-Pal_TolB"/>
</dbReference>
<dbReference type="AlphaFoldDB" id="V5SD56"/>
<evidence type="ECO:0000256" key="2">
    <source>
        <dbReference type="ARBA" id="ARBA00009820"/>
    </source>
</evidence>
<dbReference type="Gene3D" id="3.40.50.10070">
    <property type="entry name" value="TolB, N-terminal domain"/>
    <property type="match status" value="1"/>
</dbReference>
<dbReference type="Pfam" id="PF04052">
    <property type="entry name" value="TolB_N"/>
    <property type="match status" value="1"/>
</dbReference>
<comment type="subunit">
    <text evidence="5">The Tol-Pal system is composed of five core proteins: the inner membrane proteins TolA, TolQ and TolR, the periplasmic protein TolB and the outer membrane protein Pal. They form a network linking the inner and outer membranes and the peptidoglycan layer.</text>
</comment>
<evidence type="ECO:0000259" key="8">
    <source>
        <dbReference type="Pfam" id="PF04052"/>
    </source>
</evidence>
<feature type="region of interest" description="Disordered" evidence="6">
    <location>
        <begin position="53"/>
        <end position="112"/>
    </location>
</feature>
<evidence type="ECO:0000256" key="5">
    <source>
        <dbReference type="HAMAP-Rule" id="MF_00671"/>
    </source>
</evidence>
<dbReference type="InterPro" id="IPR011659">
    <property type="entry name" value="WD40"/>
</dbReference>
<comment type="function">
    <text evidence="5">Part of the Tol-Pal system, which plays a role in outer membrane invagination during cell division and is important for maintaining outer membrane integrity.</text>
</comment>
<evidence type="ECO:0000313" key="10">
    <source>
        <dbReference type="Proteomes" id="UP000018542"/>
    </source>
</evidence>
<reference evidence="9 10" key="1">
    <citation type="journal article" date="2014" name="Genome Announc.">
        <title>Complete Genome Sequence of Hyphomicrobium nitrativorans Strain NL23, a Denitrifying Bacterium Isolated from Biofilm of a Methanol-Fed Denitrification System Treating Seawater at the Montreal Biodome.</title>
        <authorList>
            <person name="Martineau C."/>
            <person name="Villeneuve C."/>
            <person name="Mauffrey F."/>
            <person name="Villemur R."/>
        </authorList>
    </citation>
    <scope>NUCLEOTIDE SEQUENCE [LARGE SCALE GENOMIC DNA]</scope>
    <source>
        <strain evidence="9">NL23</strain>
    </source>
</reference>
<evidence type="ECO:0000256" key="7">
    <source>
        <dbReference type="SAM" id="Phobius"/>
    </source>
</evidence>
<dbReference type="KEGG" id="hni:W911_08470"/>
<dbReference type="GO" id="GO:0051301">
    <property type="term" value="P:cell division"/>
    <property type="evidence" value="ECO:0007669"/>
    <property type="project" value="UniProtKB-UniRule"/>
</dbReference>
<dbReference type="HAMAP" id="MF_00671">
    <property type="entry name" value="TolB"/>
    <property type="match status" value="1"/>
</dbReference>
<keyword evidence="10" id="KW-1185">Reference proteome</keyword>
<evidence type="ECO:0000313" key="9">
    <source>
        <dbReference type="EMBL" id="AHB48417.1"/>
    </source>
</evidence>
<gene>
    <name evidence="5 9" type="primary">tolB</name>
    <name evidence="9" type="ORF">W911_08470</name>
</gene>
<feature type="transmembrane region" description="Helical" evidence="7">
    <location>
        <begin position="21"/>
        <end position="42"/>
    </location>
</feature>
<dbReference type="PANTHER" id="PTHR36842:SF1">
    <property type="entry name" value="PROTEIN TOLB"/>
    <property type="match status" value="1"/>
</dbReference>
<dbReference type="STRING" id="1029756.W911_08470"/>
<keyword evidence="7" id="KW-1133">Transmembrane helix</keyword>
<feature type="compositionally biased region" description="Gly residues" evidence="6">
    <location>
        <begin position="90"/>
        <end position="99"/>
    </location>
</feature>
<keyword evidence="5" id="KW-0132">Cell division</keyword>
<comment type="similarity">
    <text evidence="2 5">Belongs to the TolB family.</text>
</comment>
<dbReference type="SUPFAM" id="SSF69304">
    <property type="entry name" value="Tricorn protease N-terminal domain"/>
    <property type="match status" value="1"/>
</dbReference>
<accession>V5SD56</accession>
<evidence type="ECO:0000256" key="1">
    <source>
        <dbReference type="ARBA" id="ARBA00004418"/>
    </source>
</evidence>
<dbReference type="SUPFAM" id="SSF52964">
    <property type="entry name" value="TolB, N-terminal domain"/>
    <property type="match status" value="1"/>
</dbReference>
<feature type="compositionally biased region" description="Pro residues" evidence="6">
    <location>
        <begin position="71"/>
        <end position="88"/>
    </location>
</feature>
<dbReference type="NCBIfam" id="TIGR02800">
    <property type="entry name" value="propeller_TolB"/>
    <property type="match status" value="1"/>
</dbReference>
<comment type="subcellular location">
    <subcellularLocation>
        <location evidence="1 5">Periplasm</location>
    </subcellularLocation>
</comment>
<dbReference type="EMBL" id="CP006912">
    <property type="protein sequence ID" value="AHB48417.1"/>
    <property type="molecule type" value="Genomic_DNA"/>
</dbReference>
<feature type="domain" description="TolB N-terminal" evidence="8">
    <location>
        <begin position="115"/>
        <end position="213"/>
    </location>
</feature>
<keyword evidence="4 5" id="KW-0574">Periplasm</keyword>
<protein>
    <recommendedName>
        <fullName evidence="5">Tol-Pal system protein TolB</fullName>
    </recommendedName>
</protein>
<dbReference type="HOGENOM" id="CLU_047123_0_0_5"/>
<evidence type="ECO:0000256" key="4">
    <source>
        <dbReference type="ARBA" id="ARBA00022764"/>
    </source>
</evidence>
<keyword evidence="7" id="KW-0812">Transmembrane</keyword>
<dbReference type="Gene3D" id="2.120.10.30">
    <property type="entry name" value="TolB, C-terminal domain"/>
    <property type="match status" value="1"/>
</dbReference>
<keyword evidence="3 5" id="KW-0732">Signal</keyword>
<evidence type="ECO:0000256" key="6">
    <source>
        <dbReference type="SAM" id="MobiDB-lite"/>
    </source>
</evidence>